<keyword evidence="2" id="KW-1185">Reference proteome</keyword>
<evidence type="ECO:0000313" key="1">
    <source>
        <dbReference type="EMBL" id="CAJ2628823.1"/>
    </source>
</evidence>
<organism evidence="1 2">
    <name type="scientific">Trifolium pratense</name>
    <name type="common">Red clover</name>
    <dbReference type="NCBI Taxonomy" id="57577"/>
    <lineage>
        <taxon>Eukaryota</taxon>
        <taxon>Viridiplantae</taxon>
        <taxon>Streptophyta</taxon>
        <taxon>Embryophyta</taxon>
        <taxon>Tracheophyta</taxon>
        <taxon>Spermatophyta</taxon>
        <taxon>Magnoliopsida</taxon>
        <taxon>eudicotyledons</taxon>
        <taxon>Gunneridae</taxon>
        <taxon>Pentapetalae</taxon>
        <taxon>rosids</taxon>
        <taxon>fabids</taxon>
        <taxon>Fabales</taxon>
        <taxon>Fabaceae</taxon>
        <taxon>Papilionoideae</taxon>
        <taxon>50 kb inversion clade</taxon>
        <taxon>NPAAA clade</taxon>
        <taxon>Hologalegina</taxon>
        <taxon>IRL clade</taxon>
        <taxon>Trifolieae</taxon>
        <taxon>Trifolium</taxon>
    </lineage>
</organism>
<dbReference type="EMBL" id="CASHSV030000001">
    <property type="protein sequence ID" value="CAJ2628823.1"/>
    <property type="molecule type" value="Genomic_DNA"/>
</dbReference>
<accession>A0ACB0IA14</accession>
<evidence type="ECO:0000313" key="2">
    <source>
        <dbReference type="Proteomes" id="UP001177021"/>
    </source>
</evidence>
<comment type="caution">
    <text evidence="1">The sequence shown here is derived from an EMBL/GenBank/DDBJ whole genome shotgun (WGS) entry which is preliminary data.</text>
</comment>
<proteinExistence type="predicted"/>
<protein>
    <submittedName>
        <fullName evidence="1">Uncharacterized protein</fullName>
    </submittedName>
</protein>
<name>A0ACB0IA14_TRIPR</name>
<sequence length="359" mass="40643">MECKTMVPSLSDTKLTAVVLSNGKHYSSPDDLETFYIKLNDLLDDSGFTLIFNARETSLDLYLFYLEVTRRGGYHQVGQQKKWGEVVSALKLEGNNVKLCAQVEKLYALLLYKFEKLYFYRFPATQAATSSTKVKSKENSTTSLSQLMDDGDYLTAARLSKDYPIKKLPALPPVTHAEIPPPVVLQTPSKDKETKKRRGAPTGRSGYQIFLKQECARLKACCPDIDGKTILRTAVEAWNKMSDNDKQPYVEESKKIKEQNKQANMIIGNNQKEQNKEAMIIDNKKKKKSTQDLKSDEKRPNVSSDHYCVTSQPLPNHSFVNNPAVDLALNMTEKTSKDPVFPVDLDAYRSVDLPYEVFM</sequence>
<gene>
    <name evidence="1" type="ORF">MILVUS5_LOCUS951</name>
</gene>
<dbReference type="Proteomes" id="UP001177021">
    <property type="component" value="Unassembled WGS sequence"/>
</dbReference>
<reference evidence="1" key="1">
    <citation type="submission" date="2023-10" db="EMBL/GenBank/DDBJ databases">
        <authorList>
            <person name="Rodriguez Cubillos JULIANA M."/>
            <person name="De Vega J."/>
        </authorList>
    </citation>
    <scope>NUCLEOTIDE SEQUENCE</scope>
</reference>